<dbReference type="Proteomes" id="UP000785679">
    <property type="component" value="Unassembled WGS sequence"/>
</dbReference>
<evidence type="ECO:0000313" key="3">
    <source>
        <dbReference type="Proteomes" id="UP000785679"/>
    </source>
</evidence>
<gene>
    <name evidence="2" type="ORF">FGO68_gene863</name>
</gene>
<dbReference type="OrthoDB" id="327550at2759"/>
<proteinExistence type="predicted"/>
<evidence type="ECO:0000313" key="2">
    <source>
        <dbReference type="EMBL" id="TNV72306.1"/>
    </source>
</evidence>
<reference evidence="2" key="1">
    <citation type="submission" date="2019-06" db="EMBL/GenBank/DDBJ databases">
        <authorList>
            <person name="Zheng W."/>
        </authorList>
    </citation>
    <scope>NUCLEOTIDE SEQUENCE</scope>
    <source>
        <strain evidence="2">QDHG01</strain>
    </source>
</reference>
<organism evidence="2 3">
    <name type="scientific">Halteria grandinella</name>
    <dbReference type="NCBI Taxonomy" id="5974"/>
    <lineage>
        <taxon>Eukaryota</taxon>
        <taxon>Sar</taxon>
        <taxon>Alveolata</taxon>
        <taxon>Ciliophora</taxon>
        <taxon>Intramacronucleata</taxon>
        <taxon>Spirotrichea</taxon>
        <taxon>Stichotrichia</taxon>
        <taxon>Sporadotrichida</taxon>
        <taxon>Halteriidae</taxon>
        <taxon>Halteria</taxon>
    </lineage>
</organism>
<comment type="caution">
    <text evidence="2">The sequence shown here is derived from an EMBL/GenBank/DDBJ whole genome shotgun (WGS) entry which is preliminary data.</text>
</comment>
<sequence>MSKGFEMKYTEMIRQLINISRSQNALSFVNKKFMPRDVIEVHAANAHVVVKDHPFPPPQTPFPFASFQSPPPLPKLIPMECEESEQVATIELLCTSNAHMALTQVLEEETRRQNQEMEGPVVPEKLVDPKQAQAAVNEEESTLADDPTQAGKRKLKRGSLDQLAQRRLEEQKEEKKKEIYMNNTASTIQHFSKNTKKETSIHEAMRNQERNQAALSKSLFSQNPFMKEPERKQLQLKVYKSKALEGNTDYRGKPIDVKLKDLIFYMQRDSLLRRSRVLYRSMLFDSKAINN</sequence>
<keyword evidence="3" id="KW-1185">Reference proteome</keyword>
<dbReference type="AlphaFoldDB" id="A0A8J8SVY5"/>
<evidence type="ECO:0000256" key="1">
    <source>
        <dbReference type="SAM" id="MobiDB-lite"/>
    </source>
</evidence>
<dbReference type="EMBL" id="RRYP01023039">
    <property type="protein sequence ID" value="TNV72306.1"/>
    <property type="molecule type" value="Genomic_DNA"/>
</dbReference>
<feature type="region of interest" description="Disordered" evidence="1">
    <location>
        <begin position="109"/>
        <end position="163"/>
    </location>
</feature>
<name>A0A8J8SVY5_HALGN</name>
<protein>
    <submittedName>
        <fullName evidence="2">Uncharacterized protein</fullName>
    </submittedName>
</protein>
<accession>A0A8J8SVY5</accession>